<proteinExistence type="predicted"/>
<accession>A0A6J5N1L6</accession>
<reference evidence="2" key="1">
    <citation type="submission" date="2020-04" db="EMBL/GenBank/DDBJ databases">
        <authorList>
            <person name="Chiriac C."/>
            <person name="Salcher M."/>
            <person name="Ghai R."/>
            <person name="Kavagutti S V."/>
        </authorList>
    </citation>
    <scope>NUCLEOTIDE SEQUENCE</scope>
</reference>
<keyword evidence="1" id="KW-0472">Membrane</keyword>
<gene>
    <name evidence="2" type="ORF">UFOVP611_22</name>
</gene>
<evidence type="ECO:0000256" key="1">
    <source>
        <dbReference type="SAM" id="Phobius"/>
    </source>
</evidence>
<dbReference type="EMBL" id="LR796579">
    <property type="protein sequence ID" value="CAB4152618.1"/>
    <property type="molecule type" value="Genomic_DNA"/>
</dbReference>
<sequence length="83" mass="9725">MNKKEKREKVKRILLQVLTTLTTLPLMLTVFTIDRTILIFLPHIHGRNFKNWLESNDSVVQSILRIIAVSGVYGLIELCKWIY</sequence>
<evidence type="ECO:0000313" key="2">
    <source>
        <dbReference type="EMBL" id="CAB4152618.1"/>
    </source>
</evidence>
<organism evidence="2">
    <name type="scientific">uncultured Caudovirales phage</name>
    <dbReference type="NCBI Taxonomy" id="2100421"/>
    <lineage>
        <taxon>Viruses</taxon>
        <taxon>Duplodnaviria</taxon>
        <taxon>Heunggongvirae</taxon>
        <taxon>Uroviricota</taxon>
        <taxon>Caudoviricetes</taxon>
        <taxon>Peduoviridae</taxon>
        <taxon>Maltschvirus</taxon>
        <taxon>Maltschvirus maltsch</taxon>
    </lineage>
</organism>
<keyword evidence="1" id="KW-1133">Transmembrane helix</keyword>
<feature type="transmembrane region" description="Helical" evidence="1">
    <location>
        <begin position="12"/>
        <end position="33"/>
    </location>
</feature>
<name>A0A6J5N1L6_9CAUD</name>
<keyword evidence="1" id="KW-0812">Transmembrane</keyword>
<protein>
    <submittedName>
        <fullName evidence="2">Uncharacterized protein</fullName>
    </submittedName>
</protein>